<name>A0A1B2HUC5_9PSEU</name>
<sequence>MPNAGEPDNSVTGHVEGAVVQAGDVNGGVHITTVSAPGPCPTPHGSPALGVRWWAVVVVPLVAGLTAIALVWWPIATTTTSVNLPSPAPPTAFTPQSNSPTTTAGASSTTAATWSREPRPLPQAPAPAPAGDLTATTTINANCAFRYAGPGDRKAADQLAGPATVLLTTQNPRDQEVLITGIHAAVRHRAAAPTEGTLVPSGCRWGDVEVRPMIVDLEAASPEAAPDSDPNRGNTYSTSKPTAFPFTVSKNNPEVFDLRFRTQTCDCTFDLVVDWIAGGRSSTTVLGPYRFVPVVESLISRPR</sequence>
<keyword evidence="2" id="KW-0472">Membrane</keyword>
<dbReference type="OrthoDB" id="4230433at2"/>
<dbReference type="AlphaFoldDB" id="A0A1B2HUC5"/>
<dbReference type="KEGG" id="led:BBK82_40260"/>
<proteinExistence type="predicted"/>
<dbReference type="Proteomes" id="UP000093053">
    <property type="component" value="Chromosome"/>
</dbReference>
<feature type="region of interest" description="Disordered" evidence="1">
    <location>
        <begin position="221"/>
        <end position="240"/>
    </location>
</feature>
<feature type="compositionally biased region" description="Low complexity" evidence="1">
    <location>
        <begin position="97"/>
        <end position="113"/>
    </location>
</feature>
<dbReference type="RefSeq" id="WP_065919618.1">
    <property type="nucleotide sequence ID" value="NZ_CP016793.1"/>
</dbReference>
<keyword evidence="4" id="KW-1185">Reference proteome</keyword>
<keyword evidence="2" id="KW-0812">Transmembrane</keyword>
<feature type="transmembrane region" description="Helical" evidence="2">
    <location>
        <begin position="53"/>
        <end position="75"/>
    </location>
</feature>
<evidence type="ECO:0000256" key="2">
    <source>
        <dbReference type="SAM" id="Phobius"/>
    </source>
</evidence>
<feature type="region of interest" description="Disordered" evidence="1">
    <location>
        <begin position="83"/>
        <end position="133"/>
    </location>
</feature>
<gene>
    <name evidence="3" type="ORF">BBK82_40260</name>
</gene>
<evidence type="ECO:0000313" key="3">
    <source>
        <dbReference type="EMBL" id="ANZ41282.1"/>
    </source>
</evidence>
<organism evidence="3 4">
    <name type="scientific">Lentzea guizhouensis</name>
    <dbReference type="NCBI Taxonomy" id="1586287"/>
    <lineage>
        <taxon>Bacteria</taxon>
        <taxon>Bacillati</taxon>
        <taxon>Actinomycetota</taxon>
        <taxon>Actinomycetes</taxon>
        <taxon>Pseudonocardiales</taxon>
        <taxon>Pseudonocardiaceae</taxon>
        <taxon>Lentzea</taxon>
    </lineage>
</organism>
<feature type="compositionally biased region" description="Polar residues" evidence="1">
    <location>
        <begin position="231"/>
        <end position="240"/>
    </location>
</feature>
<accession>A0A1B2HUC5</accession>
<dbReference type="EMBL" id="CP016793">
    <property type="protein sequence ID" value="ANZ41282.1"/>
    <property type="molecule type" value="Genomic_DNA"/>
</dbReference>
<dbReference type="STRING" id="1586287.BBK82_40260"/>
<protein>
    <submittedName>
        <fullName evidence="3">Uncharacterized protein</fullName>
    </submittedName>
</protein>
<reference evidence="3 4" key="1">
    <citation type="submission" date="2016-07" db="EMBL/GenBank/DDBJ databases">
        <title>Complete genome sequence of the Lentzea guizhouensis DHS C013.</title>
        <authorList>
            <person name="Cao C."/>
        </authorList>
    </citation>
    <scope>NUCLEOTIDE SEQUENCE [LARGE SCALE GENOMIC DNA]</scope>
    <source>
        <strain evidence="3 4">DHS C013</strain>
    </source>
</reference>
<evidence type="ECO:0000256" key="1">
    <source>
        <dbReference type="SAM" id="MobiDB-lite"/>
    </source>
</evidence>
<evidence type="ECO:0000313" key="4">
    <source>
        <dbReference type="Proteomes" id="UP000093053"/>
    </source>
</evidence>
<keyword evidence="2" id="KW-1133">Transmembrane helix</keyword>